<evidence type="ECO:0000256" key="4">
    <source>
        <dbReference type="ARBA" id="ARBA00023237"/>
    </source>
</evidence>
<organism evidence="6 7">
    <name type="scientific">Deinococcus navajonensis</name>
    <dbReference type="NCBI Taxonomy" id="309884"/>
    <lineage>
        <taxon>Bacteria</taxon>
        <taxon>Thermotogati</taxon>
        <taxon>Deinococcota</taxon>
        <taxon>Deinococci</taxon>
        <taxon>Deinococcales</taxon>
        <taxon>Deinococcaceae</taxon>
        <taxon>Deinococcus</taxon>
    </lineage>
</organism>
<evidence type="ECO:0000313" key="6">
    <source>
        <dbReference type="EMBL" id="MFC4426777.1"/>
    </source>
</evidence>
<dbReference type="EMBL" id="JBHSEH010000011">
    <property type="protein sequence ID" value="MFC4426777.1"/>
    <property type="molecule type" value="Genomic_DNA"/>
</dbReference>
<dbReference type="InterPro" id="IPR012902">
    <property type="entry name" value="N_methyl_site"/>
</dbReference>
<protein>
    <submittedName>
        <fullName evidence="6">Type II secretion system protein J</fullName>
    </submittedName>
</protein>
<dbReference type="Gene3D" id="3.30.700.10">
    <property type="entry name" value="Glycoprotein, Type 4 Pilin"/>
    <property type="match status" value="1"/>
</dbReference>
<dbReference type="SUPFAM" id="SSF54523">
    <property type="entry name" value="Pili subunits"/>
    <property type="match status" value="1"/>
</dbReference>
<evidence type="ECO:0000256" key="5">
    <source>
        <dbReference type="SAM" id="Phobius"/>
    </source>
</evidence>
<gene>
    <name evidence="6" type="ORF">ACFOZ9_11200</name>
</gene>
<accession>A0ABV8XQE4</accession>
<evidence type="ECO:0000256" key="2">
    <source>
        <dbReference type="ARBA" id="ARBA00004418"/>
    </source>
</evidence>
<keyword evidence="7" id="KW-1185">Reference proteome</keyword>
<proteinExistence type="predicted"/>
<evidence type="ECO:0000256" key="1">
    <source>
        <dbReference type="ARBA" id="ARBA00004203"/>
    </source>
</evidence>
<name>A0ABV8XQE4_9DEIO</name>
<keyword evidence="3" id="KW-0574">Periplasm</keyword>
<dbReference type="RefSeq" id="WP_380039620.1">
    <property type="nucleotide sequence ID" value="NZ_JBHSEH010000011.1"/>
</dbReference>
<evidence type="ECO:0000313" key="7">
    <source>
        <dbReference type="Proteomes" id="UP001595998"/>
    </source>
</evidence>
<sequence>MMHGAQRGFTLIEILVSMAIFAIISASVIAFLPGLTSTNRSTNDQQRVTLAAKAFYEEARSKLRANFADTLATVTVPTNDNGLTCTQSMTALQTDLKRVKLSCSLNSKTYTFSLDVGDGS</sequence>
<keyword evidence="5" id="KW-0812">Transmembrane</keyword>
<dbReference type="Proteomes" id="UP001595998">
    <property type="component" value="Unassembled WGS sequence"/>
</dbReference>
<keyword evidence="5" id="KW-1133">Transmembrane helix</keyword>
<reference evidence="7" key="1">
    <citation type="journal article" date="2019" name="Int. J. Syst. Evol. Microbiol.">
        <title>The Global Catalogue of Microorganisms (GCM) 10K type strain sequencing project: providing services to taxonomists for standard genome sequencing and annotation.</title>
        <authorList>
            <consortium name="The Broad Institute Genomics Platform"/>
            <consortium name="The Broad Institute Genome Sequencing Center for Infectious Disease"/>
            <person name="Wu L."/>
            <person name="Ma J."/>
        </authorList>
    </citation>
    <scope>NUCLEOTIDE SEQUENCE [LARGE SCALE GENOMIC DNA]</scope>
    <source>
        <strain evidence="7">CCUG 56029</strain>
    </source>
</reference>
<feature type="transmembrane region" description="Helical" evidence="5">
    <location>
        <begin position="12"/>
        <end position="35"/>
    </location>
</feature>
<dbReference type="NCBIfam" id="TIGR02532">
    <property type="entry name" value="IV_pilin_GFxxxE"/>
    <property type="match status" value="1"/>
</dbReference>
<dbReference type="Pfam" id="PF07963">
    <property type="entry name" value="N_methyl"/>
    <property type="match status" value="1"/>
</dbReference>
<keyword evidence="4" id="KW-0998">Cell outer membrane</keyword>
<comment type="subcellular location">
    <subcellularLocation>
        <location evidence="1">Cell outer membrane</location>
        <topology evidence="1">Single-pass membrane protein</topology>
    </subcellularLocation>
    <subcellularLocation>
        <location evidence="2">Periplasm</location>
    </subcellularLocation>
</comment>
<dbReference type="InterPro" id="IPR045584">
    <property type="entry name" value="Pilin-like"/>
</dbReference>
<comment type="caution">
    <text evidence="6">The sequence shown here is derived from an EMBL/GenBank/DDBJ whole genome shotgun (WGS) entry which is preliminary data.</text>
</comment>
<keyword evidence="5" id="KW-0472">Membrane</keyword>
<evidence type="ECO:0000256" key="3">
    <source>
        <dbReference type="ARBA" id="ARBA00022764"/>
    </source>
</evidence>
<dbReference type="PROSITE" id="PS00409">
    <property type="entry name" value="PROKAR_NTER_METHYL"/>
    <property type="match status" value="1"/>
</dbReference>